<accession>A0ABY5EAU6</accession>
<feature type="transmembrane region" description="Helical" evidence="1">
    <location>
        <begin position="12"/>
        <end position="28"/>
    </location>
</feature>
<keyword evidence="4" id="KW-1185">Reference proteome</keyword>
<protein>
    <submittedName>
        <fullName evidence="3">Acyltransferase</fullName>
    </submittedName>
</protein>
<keyword evidence="3" id="KW-0808">Transferase</keyword>
<keyword evidence="1" id="KW-0472">Membrane</keyword>
<feature type="transmembrane region" description="Helical" evidence="1">
    <location>
        <begin position="255"/>
        <end position="280"/>
    </location>
</feature>
<evidence type="ECO:0000313" key="3">
    <source>
        <dbReference type="EMBL" id="UTO11795.1"/>
    </source>
</evidence>
<organism evidence="3 4">
    <name type="scientific">Pseudomonas nunensis</name>
    <dbReference type="NCBI Taxonomy" id="2961896"/>
    <lineage>
        <taxon>Bacteria</taxon>
        <taxon>Pseudomonadati</taxon>
        <taxon>Pseudomonadota</taxon>
        <taxon>Gammaproteobacteria</taxon>
        <taxon>Pseudomonadales</taxon>
        <taxon>Pseudomonadaceae</taxon>
        <taxon>Pseudomonas</taxon>
    </lineage>
</organism>
<evidence type="ECO:0000259" key="2">
    <source>
        <dbReference type="Pfam" id="PF01757"/>
    </source>
</evidence>
<evidence type="ECO:0000256" key="1">
    <source>
        <dbReference type="SAM" id="Phobius"/>
    </source>
</evidence>
<feature type="transmembrane region" description="Helical" evidence="1">
    <location>
        <begin position="322"/>
        <end position="344"/>
    </location>
</feature>
<dbReference type="PANTHER" id="PTHR23028:SF53">
    <property type="entry name" value="ACYL_TRANSF_3 DOMAIN-CONTAINING PROTEIN"/>
    <property type="match status" value="1"/>
</dbReference>
<dbReference type="Pfam" id="PF01757">
    <property type="entry name" value="Acyl_transf_3"/>
    <property type="match status" value="1"/>
</dbReference>
<name>A0ABY5EAU6_9PSED</name>
<sequence length="366" mass="40781">MKPLKEKNIDIQILRAIAIIAVIIQHINGRLPTPQSYSELFKYALFWTGVDIFFAISGYLICKTFYRDIEISPTKYEAISSFWRRRVSRLFPAVLAWVSISVFISLFTTSYPNSDSLLIAKSAITGLLGFSNIYWASCVQFSLQCGSADYNAVTWSLSLEWQLYALSTILIALLGFKRGILILAITALVFSILPAPSFSFPWVLRPQAFAIGAIIYIATKNSGVSVSAPISISMLLVGLLICFLAPLHIPQPYLIPTISLGAGICLFSSLSGRALAALLPSKLLTWIGERSYSIYLCHLPLILFTREISIRLNFNEPTYLNFSISLAIAVFLIAVMSDLSYRFIEIPFQNKLLKSTDKKSNDLIQS</sequence>
<keyword evidence="3" id="KW-0012">Acyltransferase</keyword>
<dbReference type="Proteomes" id="UP001059607">
    <property type="component" value="Chromosome"/>
</dbReference>
<reference evidence="3" key="1">
    <citation type="submission" date="2022-07" db="EMBL/GenBank/DDBJ databases">
        <title>Pseudomonas nunamit sp. nov. an antifungal species isolated from Greenland.</title>
        <authorList>
            <person name="Ntana F."/>
            <person name="Hennessy R.C."/>
            <person name="Zervas A."/>
            <person name="Stougaard P."/>
        </authorList>
    </citation>
    <scope>NUCLEOTIDE SEQUENCE</scope>
    <source>
        <strain evidence="3">In5</strain>
    </source>
</reference>
<feature type="domain" description="Acyltransferase 3" evidence="2">
    <location>
        <begin position="9"/>
        <end position="334"/>
    </location>
</feature>
<feature type="transmembrane region" description="Helical" evidence="1">
    <location>
        <begin position="40"/>
        <end position="62"/>
    </location>
</feature>
<gene>
    <name evidence="3" type="ORF">NK667_16500</name>
</gene>
<keyword evidence="1" id="KW-0812">Transmembrane</keyword>
<dbReference type="RefSeq" id="WP_161807668.1">
    <property type="nucleotide sequence ID" value="NZ_CP101125.1"/>
</dbReference>
<proteinExistence type="predicted"/>
<feature type="transmembrane region" description="Helical" evidence="1">
    <location>
        <begin position="123"/>
        <end position="143"/>
    </location>
</feature>
<dbReference type="InterPro" id="IPR050879">
    <property type="entry name" value="Acyltransferase_3"/>
</dbReference>
<keyword evidence="1" id="KW-1133">Transmembrane helix</keyword>
<feature type="transmembrane region" description="Helical" evidence="1">
    <location>
        <begin position="163"/>
        <end position="193"/>
    </location>
</feature>
<feature type="transmembrane region" description="Helical" evidence="1">
    <location>
        <begin position="90"/>
        <end position="111"/>
    </location>
</feature>
<dbReference type="PANTHER" id="PTHR23028">
    <property type="entry name" value="ACETYLTRANSFERASE"/>
    <property type="match status" value="1"/>
</dbReference>
<feature type="transmembrane region" description="Helical" evidence="1">
    <location>
        <begin position="230"/>
        <end position="249"/>
    </location>
</feature>
<dbReference type="GO" id="GO:0016746">
    <property type="term" value="F:acyltransferase activity"/>
    <property type="evidence" value="ECO:0007669"/>
    <property type="project" value="UniProtKB-KW"/>
</dbReference>
<evidence type="ECO:0000313" key="4">
    <source>
        <dbReference type="Proteomes" id="UP001059607"/>
    </source>
</evidence>
<dbReference type="InterPro" id="IPR002656">
    <property type="entry name" value="Acyl_transf_3_dom"/>
</dbReference>
<dbReference type="EMBL" id="CP101125">
    <property type="protein sequence ID" value="UTO11795.1"/>
    <property type="molecule type" value="Genomic_DNA"/>
</dbReference>